<evidence type="ECO:0000313" key="2">
    <source>
        <dbReference type="EMBL" id="PSB39095.1"/>
    </source>
</evidence>
<evidence type="ECO:0000313" key="3">
    <source>
        <dbReference type="Proteomes" id="UP000238218"/>
    </source>
</evidence>
<keyword evidence="1" id="KW-1133">Transmembrane helix</keyword>
<gene>
    <name evidence="2" type="ORF">C7B81_00100</name>
</gene>
<reference evidence="2 3" key="1">
    <citation type="submission" date="2018-02" db="EMBL/GenBank/DDBJ databases">
        <authorList>
            <person name="Moore K."/>
            <person name="Momper L."/>
        </authorList>
    </citation>
    <scope>NUCLEOTIDE SEQUENCE [LARGE SCALE GENOMIC DNA]</scope>
    <source>
        <strain evidence="2 3">CCALA 015</strain>
    </source>
</reference>
<keyword evidence="3" id="KW-1185">Reference proteome</keyword>
<accession>A0ABX5FB59</accession>
<keyword evidence="1" id="KW-0812">Transmembrane</keyword>
<feature type="transmembrane region" description="Helical" evidence="1">
    <location>
        <begin position="40"/>
        <end position="58"/>
    </location>
</feature>
<keyword evidence="1" id="KW-0472">Membrane</keyword>
<dbReference type="EMBL" id="PVWP01000001">
    <property type="protein sequence ID" value="PSB39095.1"/>
    <property type="molecule type" value="Genomic_DNA"/>
</dbReference>
<proteinExistence type="predicted"/>
<comment type="caution">
    <text evidence="2">The sequence shown here is derived from an EMBL/GenBank/DDBJ whole genome shotgun (WGS) entry which is preliminary data.</text>
</comment>
<evidence type="ECO:0000256" key="1">
    <source>
        <dbReference type="SAM" id="Phobius"/>
    </source>
</evidence>
<name>A0ABX5FB59_9CHRO</name>
<dbReference type="RefSeq" id="WP_106219293.1">
    <property type="nucleotide sequence ID" value="NZ_PVWP01000001.1"/>
</dbReference>
<protein>
    <submittedName>
        <fullName evidence="2">Uncharacterized protein</fullName>
    </submittedName>
</protein>
<dbReference type="Proteomes" id="UP000238218">
    <property type="component" value="Unassembled WGS sequence"/>
</dbReference>
<reference evidence="2 3" key="2">
    <citation type="submission" date="2018-03" db="EMBL/GenBank/DDBJ databases">
        <title>The ancient ancestry and fast evolution of plastids.</title>
        <authorList>
            <person name="Moore K.R."/>
            <person name="Magnabosco C."/>
            <person name="Momper L."/>
            <person name="Gold D.A."/>
            <person name="Bosak T."/>
            <person name="Fournier G.P."/>
        </authorList>
    </citation>
    <scope>NUCLEOTIDE SEQUENCE [LARGE SCALE GENOMIC DNA]</scope>
    <source>
        <strain evidence="2 3">CCALA 015</strain>
    </source>
</reference>
<organism evidence="2 3">
    <name type="scientific">Aphanothece cf. minutissima CCALA 015</name>
    <dbReference type="NCBI Taxonomy" id="2107695"/>
    <lineage>
        <taxon>Bacteria</taxon>
        <taxon>Bacillati</taxon>
        <taxon>Cyanobacteriota</taxon>
        <taxon>Cyanophyceae</taxon>
        <taxon>Oscillatoriophycideae</taxon>
        <taxon>Chroococcales</taxon>
        <taxon>Aphanothecaceae</taxon>
        <taxon>Aphanothece</taxon>
    </lineage>
</organism>
<sequence length="59" mass="6482">MSIQPVPPEEKQQALSAFRELISADVEAGIDNHERKMTRLGFVFLAIFVGVIGLMAVLP</sequence>